<dbReference type="RefSeq" id="WP_110368852.1">
    <property type="nucleotide sequence ID" value="NZ_CP029287.2"/>
</dbReference>
<dbReference type="Proteomes" id="UP000247586">
    <property type="component" value="Chromosome"/>
</dbReference>
<dbReference type="AlphaFoldDB" id="A0A2U9IRW1"/>
<dbReference type="GeneID" id="36834220"/>
<reference evidence="2" key="2">
    <citation type="submission" date="2020-03" db="EMBL/GenBank/DDBJ databases">
        <title>Complete Genome Sequences of Extremely Thermoacidophilic, Metal-Mobilizing Type-Strain Members of the Archaeal Family Sulfolobaceae: Acidianus brierleyi DSM-1651T, Acidianus sulfidivorans DSM-18786T, Metallosphaera hakonensis DSM-7519T, and Metallosphaera prunae DSM-10039T.</title>
        <authorList>
            <person name="Counts J.A."/>
            <person name="Kelly R.M."/>
        </authorList>
    </citation>
    <scope>NUCLEOTIDE SEQUENCE [LARGE SCALE GENOMIC DNA]</scope>
    <source>
        <strain evidence="2">HO1-1</strain>
    </source>
</reference>
<name>A0A2U9IRW1_9CREN</name>
<accession>A0A2U9IRW1</accession>
<dbReference type="EMBL" id="CP029287">
    <property type="protein sequence ID" value="AWR98781.1"/>
    <property type="molecule type" value="Genomic_DNA"/>
</dbReference>
<sequence length="77" mass="9178">MDIDSNTLEIMNYGVLVSQKRRVRIGNYEINFRRRWEDNDYMYAIEVAFEGKIVARGYFSEFKEATIFAGSWIKKLL</sequence>
<gene>
    <name evidence="1" type="ORF">DFR87_02720</name>
</gene>
<dbReference type="KEGG" id="mhk:DFR87_02720"/>
<keyword evidence="2" id="KW-1185">Reference proteome</keyword>
<reference evidence="1 2" key="1">
    <citation type="submission" date="2018-05" db="EMBL/GenBank/DDBJ databases">
        <title>Complete Genome Sequences of Extremely Thermoacidophilic, Metal-Mobilizing Type-Strain Members of the Archaeal Family Sulfolobaceae: Acidianus brierleyi DSM-1651T, Acidianus sulfidivorans DSM-18786T, Metallosphaera hakonensis DSM-7519T, and Metallosphaera prunae DSM-10039T.</title>
        <authorList>
            <person name="Counts J.A."/>
            <person name="Kelly R.M."/>
        </authorList>
    </citation>
    <scope>NUCLEOTIDE SEQUENCE [LARGE SCALE GENOMIC DNA]</scope>
    <source>
        <strain evidence="1 2">HO1-1</strain>
    </source>
</reference>
<evidence type="ECO:0000313" key="2">
    <source>
        <dbReference type="Proteomes" id="UP000247586"/>
    </source>
</evidence>
<proteinExistence type="predicted"/>
<reference evidence="2" key="3">
    <citation type="submission" date="2020-03" db="EMBL/GenBank/DDBJ databases">
        <title>Sequencing and Assembly of Multiple Reported Metal-Biooxidizing Members of the Extremely Thermoacidophilic Archaeal Family Sulfolobaceae.</title>
        <authorList>
            <person name="Counts J.A."/>
            <person name="Kelly R.M."/>
        </authorList>
    </citation>
    <scope>NUCLEOTIDE SEQUENCE [LARGE SCALE GENOMIC DNA]</scope>
    <source>
        <strain evidence="2">HO1-1</strain>
    </source>
</reference>
<dbReference type="OrthoDB" id="34573at2157"/>
<evidence type="ECO:0000313" key="1">
    <source>
        <dbReference type="EMBL" id="AWR98781.1"/>
    </source>
</evidence>
<protein>
    <submittedName>
        <fullName evidence="1">Uncharacterized protein</fullName>
    </submittedName>
</protein>
<organism evidence="1 2">
    <name type="scientific">Metallosphaera hakonensis JCM 8857 = DSM 7519</name>
    <dbReference type="NCBI Taxonomy" id="1293036"/>
    <lineage>
        <taxon>Archaea</taxon>
        <taxon>Thermoproteota</taxon>
        <taxon>Thermoprotei</taxon>
        <taxon>Sulfolobales</taxon>
        <taxon>Sulfolobaceae</taxon>
        <taxon>Metallosphaera</taxon>
    </lineage>
</organism>